<accession>A0AA97F8M0</accession>
<evidence type="ECO:0008006" key="5">
    <source>
        <dbReference type="Google" id="ProtNLM"/>
    </source>
</evidence>
<feature type="chain" id="PRO_5041657610" description="DUF1570 domain-containing protein" evidence="2">
    <location>
        <begin position="22"/>
        <end position="522"/>
    </location>
</feature>
<dbReference type="InterPro" id="IPR011990">
    <property type="entry name" value="TPR-like_helical_dom_sf"/>
</dbReference>
<dbReference type="EMBL" id="CP136594">
    <property type="protein sequence ID" value="WOE75931.1"/>
    <property type="molecule type" value="Genomic_DNA"/>
</dbReference>
<name>A0AA97F8M0_9SPHN</name>
<evidence type="ECO:0000313" key="4">
    <source>
        <dbReference type="Proteomes" id="UP001302429"/>
    </source>
</evidence>
<protein>
    <recommendedName>
        <fullName evidence="5">DUF1570 domain-containing protein</fullName>
    </recommendedName>
</protein>
<dbReference type="Gene3D" id="1.25.40.10">
    <property type="entry name" value="Tetratricopeptide repeat domain"/>
    <property type="match status" value="1"/>
</dbReference>
<keyword evidence="2" id="KW-0732">Signal</keyword>
<feature type="signal peptide" evidence="2">
    <location>
        <begin position="1"/>
        <end position="21"/>
    </location>
</feature>
<dbReference type="RefSeq" id="WP_317083244.1">
    <property type="nucleotide sequence ID" value="NZ_CP136594.1"/>
</dbReference>
<dbReference type="Proteomes" id="UP001302429">
    <property type="component" value="Chromosome"/>
</dbReference>
<dbReference type="SUPFAM" id="SSF48452">
    <property type="entry name" value="TPR-like"/>
    <property type="match status" value="1"/>
</dbReference>
<reference evidence="3 4" key="1">
    <citation type="submission" date="2023-10" db="EMBL/GenBank/DDBJ databases">
        <title>Complete genome sequence of a Sphingomonadaceae bacterium.</title>
        <authorList>
            <person name="Yan C."/>
        </authorList>
    </citation>
    <scope>NUCLEOTIDE SEQUENCE [LARGE SCALE GENOMIC DNA]</scope>
    <source>
        <strain evidence="3 4">SCSIO 66989</strain>
    </source>
</reference>
<evidence type="ECO:0000256" key="1">
    <source>
        <dbReference type="SAM" id="MobiDB-lite"/>
    </source>
</evidence>
<organism evidence="3 4">
    <name type="scientific">Alterisphingorhabdus coralli</name>
    <dbReference type="NCBI Taxonomy" id="3071408"/>
    <lineage>
        <taxon>Bacteria</taxon>
        <taxon>Pseudomonadati</taxon>
        <taxon>Pseudomonadota</taxon>
        <taxon>Alphaproteobacteria</taxon>
        <taxon>Sphingomonadales</taxon>
        <taxon>Sphingomonadaceae</taxon>
        <taxon>Alterisphingorhabdus (ex Yan et al. 2024)</taxon>
    </lineage>
</organism>
<gene>
    <name evidence="3" type="ORF">RB602_04235</name>
</gene>
<dbReference type="AlphaFoldDB" id="A0AA97F8M0"/>
<sequence length="522" mass="58128">MALRTALFAILSLIIIVPAHAAWHEASSEHFLIYADQSENDIREFAEQLEKYHGAMSYLTRKGTEPVSPSNRVTIFVVRNTKTVQRLLGDSSRRVGGFYVSRAGASVAFVPKVREGNGEELSYSEITLLHEYAHHFMYSYYSFSFPRWYSEGFAEFYSSAAFKRDGSVWLGRPAQHRAYQLFRMSEVPVELLLDTGAYNRSRKGRRRGDSFYGRSWLLFHYLTMDGLSPESKRKGQLVAYLNNMIAGKEPIDAATQAFGDLEILEKDLDKYLAKRRMNAFEISADKFSIGDIQTRRLSEGASKVMPLLAQSRRGVDTEQAAELLPKVRAVATKYPDDPFVNAALAEAEYDAGNDAEALIAADRALAVDPENMDAHKQRILATFRIAQNSEGEETAALWKKAMKAISTANKLEPDNPIPLIYYYRSYEGRGKQPTKLAKDALIQALGLAPYDKALRANVALQLISDGQYAYARNVLQPMLLDPHQTGSAEAAQLLLASIEGKQDGDAPPGTLPEVGSEQPSAE</sequence>
<dbReference type="KEGG" id="acoa:RB602_04235"/>
<evidence type="ECO:0000313" key="3">
    <source>
        <dbReference type="EMBL" id="WOE75931.1"/>
    </source>
</evidence>
<feature type="region of interest" description="Disordered" evidence="1">
    <location>
        <begin position="499"/>
        <end position="522"/>
    </location>
</feature>
<keyword evidence="4" id="KW-1185">Reference proteome</keyword>
<proteinExistence type="predicted"/>
<evidence type="ECO:0000256" key="2">
    <source>
        <dbReference type="SAM" id="SignalP"/>
    </source>
</evidence>